<reference evidence="2" key="1">
    <citation type="journal article" date="2019" name="Int. J. Syst. Evol. Microbiol.">
        <title>The Global Catalogue of Microorganisms (GCM) 10K type strain sequencing project: providing services to taxonomists for standard genome sequencing and annotation.</title>
        <authorList>
            <consortium name="The Broad Institute Genomics Platform"/>
            <consortium name="The Broad Institute Genome Sequencing Center for Infectious Disease"/>
            <person name="Wu L."/>
            <person name="Ma J."/>
        </authorList>
    </citation>
    <scope>NUCLEOTIDE SEQUENCE [LARGE SCALE GENOMIC DNA]</scope>
    <source>
        <strain evidence="2">JCM 31047</strain>
    </source>
</reference>
<dbReference type="AlphaFoldDB" id="A0A8H9L759"/>
<protein>
    <submittedName>
        <fullName evidence="1">Uncharacterized protein</fullName>
    </submittedName>
</protein>
<evidence type="ECO:0000313" key="1">
    <source>
        <dbReference type="EMBL" id="GGM33739.1"/>
    </source>
</evidence>
<keyword evidence="2" id="KW-1185">Reference proteome</keyword>
<dbReference type="Proteomes" id="UP000600547">
    <property type="component" value="Unassembled WGS sequence"/>
</dbReference>
<comment type="caution">
    <text evidence="1">The sequence shown here is derived from an EMBL/GenBank/DDBJ whole genome shotgun (WGS) entry which is preliminary data.</text>
</comment>
<evidence type="ECO:0000313" key="2">
    <source>
        <dbReference type="Proteomes" id="UP000600547"/>
    </source>
</evidence>
<name>A0A8H9L759_9DEIO</name>
<organism evidence="1 2">
    <name type="scientific">Deinococcus arenae</name>
    <dbReference type="NCBI Taxonomy" id="1452751"/>
    <lineage>
        <taxon>Bacteria</taxon>
        <taxon>Thermotogati</taxon>
        <taxon>Deinococcota</taxon>
        <taxon>Deinococci</taxon>
        <taxon>Deinococcales</taxon>
        <taxon>Deinococcaceae</taxon>
        <taxon>Deinococcus</taxon>
    </lineage>
</organism>
<accession>A0A8H9L759</accession>
<sequence>MQEGAQRAGLAGLPLSGLGLPDEASVLGFLQEILRVKLVEVVLHLCS</sequence>
<gene>
    <name evidence="1" type="ORF">GCM10008956_07510</name>
</gene>
<proteinExistence type="predicted"/>
<dbReference type="EMBL" id="BMQG01000002">
    <property type="protein sequence ID" value="GGM33739.1"/>
    <property type="molecule type" value="Genomic_DNA"/>
</dbReference>